<dbReference type="OrthoDB" id="8584059at2"/>
<feature type="domain" description="Electron transfer flavoprotein alpha/beta-subunit N-terminal" evidence="5">
    <location>
        <begin position="59"/>
        <end position="202"/>
    </location>
</feature>
<keyword evidence="2" id="KW-0813">Transport</keyword>
<dbReference type="Pfam" id="PF00766">
    <property type="entry name" value="ETF_alpha"/>
    <property type="match status" value="1"/>
</dbReference>
<comment type="similarity">
    <text evidence="1">Belongs to the ETF alpha-subunit/FixB family.</text>
</comment>
<dbReference type="PANTHER" id="PTHR43153:SF1">
    <property type="entry name" value="ELECTRON TRANSFER FLAVOPROTEIN SUBUNIT ALPHA, MITOCHONDRIAL"/>
    <property type="match status" value="1"/>
</dbReference>
<accession>A0A5Q2QF03</accession>
<dbReference type="EMBL" id="CP045871">
    <property type="protein sequence ID" value="QGG80430.1"/>
    <property type="molecule type" value="Genomic_DNA"/>
</dbReference>
<evidence type="ECO:0000313" key="6">
    <source>
        <dbReference type="EMBL" id="QGG80430.1"/>
    </source>
</evidence>
<feature type="binding site" evidence="3">
    <location>
        <begin position="287"/>
        <end position="291"/>
    </location>
    <ligand>
        <name>FAD</name>
        <dbReference type="ChEBI" id="CHEBI:57692"/>
    </ligand>
</feature>
<dbReference type="GO" id="GO:0033539">
    <property type="term" value="P:fatty acid beta-oxidation using acyl-CoA dehydrogenase"/>
    <property type="evidence" value="ECO:0007669"/>
    <property type="project" value="TreeGrafter"/>
</dbReference>
<name>A0A5Q2QF03_9GAMM</name>
<feature type="binding site" evidence="3">
    <location>
        <position position="325"/>
    </location>
    <ligand>
        <name>FAD</name>
        <dbReference type="ChEBI" id="CHEBI:57692"/>
    </ligand>
</feature>
<dbReference type="GO" id="GO:0050660">
    <property type="term" value="F:flavin adenine dinucleotide binding"/>
    <property type="evidence" value="ECO:0007669"/>
    <property type="project" value="InterPro"/>
</dbReference>
<protein>
    <submittedName>
        <fullName evidence="6">Electron transfer flavoprotein subunit alpha/FixB family protein</fullName>
    </submittedName>
</protein>
<dbReference type="InterPro" id="IPR001308">
    <property type="entry name" value="ETF_a/FixB"/>
</dbReference>
<dbReference type="InterPro" id="IPR014731">
    <property type="entry name" value="ETF_asu_C"/>
</dbReference>
<dbReference type="Pfam" id="PF01012">
    <property type="entry name" value="ETF"/>
    <property type="match status" value="1"/>
</dbReference>
<keyword evidence="3" id="KW-0285">Flavoprotein</keyword>
<proteinExistence type="inferred from homology"/>
<feature type="domain" description="Electron transfer flavoprotein alpha subunit C-terminal" evidence="4">
    <location>
        <begin position="240"/>
        <end position="316"/>
    </location>
</feature>
<dbReference type="KEGG" id="llp:GH975_07530"/>
<gene>
    <name evidence="6" type="ORF">GH975_07530</name>
</gene>
<dbReference type="Gene3D" id="3.40.50.620">
    <property type="entry name" value="HUPs"/>
    <property type="match status" value="1"/>
</dbReference>
<evidence type="ECO:0000259" key="4">
    <source>
        <dbReference type="Pfam" id="PF00766"/>
    </source>
</evidence>
<sequence>MKRINRFSQDRGFMTASGVKRIARGRDVSGEDQTPIAAAVKPVRDHADAERRIMLCLQAKSGALSTLDREVAYVARALAELNGDTAVVLVLFGQLDQPQCLADMGIDEVAEWVDESIEHYQPEAKVEALFGEYQRVQPQHVLFAESAQGDSDLARRFAVRAGLSLATDVFEVSDAGVRRACGNGRYHAHALLPAVIALRAGTTGALDLEFTTAVDAQSHALGLTAGDEDLFSLPSDDIPLVEADFVISAGNGVANMDTFHALAAALGASIGGSRVVVDDGKLPRERQVGATGQIVRAQVYLAIGISGAVQHLQGIKECSTVIAVNNDPSCDMVKRADLSIIADAESWMQQMIERLKARVDA</sequence>
<dbReference type="PANTHER" id="PTHR43153">
    <property type="entry name" value="ELECTRON TRANSFER FLAVOPROTEIN ALPHA"/>
    <property type="match status" value="1"/>
</dbReference>
<keyword evidence="2" id="KW-0249">Electron transport</keyword>
<dbReference type="GO" id="GO:0009055">
    <property type="term" value="F:electron transfer activity"/>
    <property type="evidence" value="ECO:0007669"/>
    <property type="project" value="InterPro"/>
</dbReference>
<dbReference type="InterPro" id="IPR029035">
    <property type="entry name" value="DHS-like_NAD/FAD-binding_dom"/>
</dbReference>
<dbReference type="SUPFAM" id="SSF52467">
    <property type="entry name" value="DHS-like NAD/FAD-binding domain"/>
    <property type="match status" value="1"/>
</dbReference>
<keyword evidence="7" id="KW-1185">Reference proteome</keyword>
<dbReference type="PIRSF" id="PIRSF000089">
    <property type="entry name" value="Electra_flavoP_a"/>
    <property type="match status" value="1"/>
</dbReference>
<dbReference type="SUPFAM" id="SSF52402">
    <property type="entry name" value="Adenine nucleotide alpha hydrolases-like"/>
    <property type="match status" value="1"/>
</dbReference>
<evidence type="ECO:0000256" key="3">
    <source>
        <dbReference type="PIRSR" id="PIRSR000089-1"/>
    </source>
</evidence>
<evidence type="ECO:0000256" key="2">
    <source>
        <dbReference type="ARBA" id="ARBA00022982"/>
    </source>
</evidence>
<evidence type="ECO:0000259" key="5">
    <source>
        <dbReference type="Pfam" id="PF01012"/>
    </source>
</evidence>
<comment type="cofactor">
    <cofactor evidence="3">
        <name>FAD</name>
        <dbReference type="ChEBI" id="CHEBI:57692"/>
    </cofactor>
    <text evidence="3">Binds 1 FAD per dimer.</text>
</comment>
<dbReference type="Gene3D" id="3.40.50.1220">
    <property type="entry name" value="TPP-binding domain"/>
    <property type="match status" value="1"/>
</dbReference>
<dbReference type="RefSeq" id="WP_153713934.1">
    <property type="nucleotide sequence ID" value="NZ_CP045871.1"/>
</dbReference>
<dbReference type="AlphaFoldDB" id="A0A5Q2QF03"/>
<keyword evidence="3" id="KW-0274">FAD</keyword>
<feature type="binding site" evidence="3">
    <location>
        <begin position="304"/>
        <end position="311"/>
    </location>
    <ligand>
        <name>FAD</name>
        <dbReference type="ChEBI" id="CHEBI:57692"/>
    </ligand>
</feature>
<feature type="binding site" evidence="3">
    <location>
        <begin position="273"/>
        <end position="274"/>
    </location>
    <ligand>
        <name>FAD</name>
        <dbReference type="ChEBI" id="CHEBI:57692"/>
    </ligand>
</feature>
<dbReference type="InterPro" id="IPR014729">
    <property type="entry name" value="Rossmann-like_a/b/a_fold"/>
</dbReference>
<dbReference type="InterPro" id="IPR014730">
    <property type="entry name" value="ETF_a/b_N"/>
</dbReference>
<dbReference type="Proteomes" id="UP000388235">
    <property type="component" value="Chromosome"/>
</dbReference>
<organism evidence="6 7">
    <name type="scientific">Litorivicinus lipolyticus</name>
    <dbReference type="NCBI Taxonomy" id="418701"/>
    <lineage>
        <taxon>Bacteria</taxon>
        <taxon>Pseudomonadati</taxon>
        <taxon>Pseudomonadota</taxon>
        <taxon>Gammaproteobacteria</taxon>
        <taxon>Oceanospirillales</taxon>
        <taxon>Litorivicinaceae</taxon>
        <taxon>Litorivicinus</taxon>
    </lineage>
</organism>
<reference evidence="6 7" key="1">
    <citation type="submission" date="2019-11" db="EMBL/GenBank/DDBJ databases">
        <authorList>
            <person name="Khan S.A."/>
            <person name="Jeon C.O."/>
            <person name="Chun B.H."/>
        </authorList>
    </citation>
    <scope>NUCLEOTIDE SEQUENCE [LARGE SCALE GENOMIC DNA]</scope>
    <source>
        <strain evidence="6 7">IMCC 1097</strain>
    </source>
</reference>
<evidence type="ECO:0000313" key="7">
    <source>
        <dbReference type="Proteomes" id="UP000388235"/>
    </source>
</evidence>
<evidence type="ECO:0000256" key="1">
    <source>
        <dbReference type="ARBA" id="ARBA00005817"/>
    </source>
</evidence>